<dbReference type="PRINTS" id="PR00081">
    <property type="entry name" value="GDHRDH"/>
</dbReference>
<evidence type="ECO:0000256" key="3">
    <source>
        <dbReference type="SAM" id="MobiDB-lite"/>
    </source>
</evidence>
<protein>
    <submittedName>
        <fullName evidence="4">Short-chain dehydrogenase</fullName>
    </submittedName>
</protein>
<dbReference type="AlphaFoldDB" id="A0A5B9BQ84"/>
<dbReference type="EMBL" id="MK424349">
    <property type="protein sequence ID" value="QED90622.1"/>
    <property type="molecule type" value="Genomic_DNA"/>
</dbReference>
<dbReference type="PANTHER" id="PTHR43639">
    <property type="entry name" value="OXIDOREDUCTASE, SHORT-CHAIN DEHYDROGENASE/REDUCTASE FAMILY (AFU_ORTHOLOGUE AFUA_5G02870)"/>
    <property type="match status" value="1"/>
</dbReference>
<dbReference type="Pfam" id="PF13561">
    <property type="entry name" value="adh_short_C2"/>
    <property type="match status" value="1"/>
</dbReference>
<feature type="region of interest" description="Disordered" evidence="3">
    <location>
        <begin position="1"/>
        <end position="20"/>
    </location>
</feature>
<reference evidence="4" key="1">
    <citation type="submission" date="2019-01" db="EMBL/GenBank/DDBJ databases">
        <title>Discovery of the Streptoketides by Direct Cloning and Rapid Heterologous Expression of a Cryptic PKS II Gene Cluster from Streptomyces sp. Tue6314.</title>
        <authorList>
            <person name="Qian Z."/>
            <person name="D'Agostino P.M."/>
            <person name="Bruhn T."/>
            <person name="Haslbeck M."/>
            <person name="Gulder T.A.M."/>
        </authorList>
    </citation>
    <scope>NUCLEOTIDE SEQUENCE</scope>
    <source>
        <strain evidence="4">Tue6314</strain>
    </source>
</reference>
<evidence type="ECO:0000313" key="4">
    <source>
        <dbReference type="EMBL" id="QED90622.1"/>
    </source>
</evidence>
<evidence type="ECO:0000256" key="1">
    <source>
        <dbReference type="ARBA" id="ARBA00006484"/>
    </source>
</evidence>
<organism evidence="4">
    <name type="scientific">Streptomyces sp. Tue6314</name>
    <dbReference type="NCBI Taxonomy" id="2602572"/>
    <lineage>
        <taxon>Bacteria</taxon>
        <taxon>Bacillati</taxon>
        <taxon>Actinomycetota</taxon>
        <taxon>Actinomycetes</taxon>
        <taxon>Kitasatosporales</taxon>
        <taxon>Streptomycetaceae</taxon>
        <taxon>Streptomyces</taxon>
    </lineage>
</organism>
<accession>A0A5B9BQ84</accession>
<dbReference type="InterPro" id="IPR002347">
    <property type="entry name" value="SDR_fam"/>
</dbReference>
<comment type="similarity">
    <text evidence="1">Belongs to the short-chain dehydrogenases/reductases (SDR) family.</text>
</comment>
<dbReference type="Gene3D" id="3.40.50.720">
    <property type="entry name" value="NAD(P)-binding Rossmann-like Domain"/>
    <property type="match status" value="1"/>
</dbReference>
<dbReference type="SUPFAM" id="SSF51735">
    <property type="entry name" value="NAD(P)-binding Rossmann-fold domains"/>
    <property type="match status" value="1"/>
</dbReference>
<evidence type="ECO:0000256" key="2">
    <source>
        <dbReference type="ARBA" id="ARBA00023002"/>
    </source>
</evidence>
<sequence length="263" mass="27339">MNAPLTHHSPRPERHPGLLPPGRIALVTGASRGLGRAVAHRLRTDGCHVYLNYAHDDAAAADAVEAAAGLPGSTTPVKGDIRSADFLEGLLDRIRDDHGQLDILVHNAATMHPMLPVAPEVAPLFDEIALALNPLLHGAATVAKLMPEGGRVVAVSGNGAFEVIPHYLATGVAKAALENLVRYLAVDLAPFGITVNAVSTHLLDKGEHTSNPAIAGLLASRTPNGRLTRPEDVADVIALLCAPEAAWIQGQVVVADGGLGLRA</sequence>
<dbReference type="InterPro" id="IPR036291">
    <property type="entry name" value="NAD(P)-bd_dom_sf"/>
</dbReference>
<name>A0A5B9BQ84_9ACTN</name>
<proteinExistence type="inferred from homology"/>
<dbReference type="PANTHER" id="PTHR43639:SF1">
    <property type="entry name" value="SHORT-CHAIN DEHYDROGENASE_REDUCTASE FAMILY PROTEIN"/>
    <property type="match status" value="1"/>
</dbReference>
<keyword evidence="2" id="KW-0560">Oxidoreductase</keyword>
<dbReference type="GO" id="GO:0016491">
    <property type="term" value="F:oxidoreductase activity"/>
    <property type="evidence" value="ECO:0007669"/>
    <property type="project" value="UniProtKB-KW"/>
</dbReference>